<comment type="caution">
    <text evidence="1">The sequence shown here is derived from an EMBL/GenBank/DDBJ whole genome shotgun (WGS) entry which is preliminary data.</text>
</comment>
<dbReference type="EMBL" id="JBHSHP010000053">
    <property type="protein sequence ID" value="MFC4755758.1"/>
    <property type="molecule type" value="Genomic_DNA"/>
</dbReference>
<dbReference type="RefSeq" id="WP_344995276.1">
    <property type="nucleotide sequence ID" value="NZ_BAABCD010000050.1"/>
</dbReference>
<accession>A0ABV9PW45</accession>
<dbReference type="Proteomes" id="UP001595836">
    <property type="component" value="Unassembled WGS sequence"/>
</dbReference>
<protein>
    <submittedName>
        <fullName evidence="1">Uncharacterized protein</fullName>
    </submittedName>
</protein>
<evidence type="ECO:0000313" key="2">
    <source>
        <dbReference type="Proteomes" id="UP001595836"/>
    </source>
</evidence>
<keyword evidence="2" id="KW-1185">Reference proteome</keyword>
<proteinExistence type="predicted"/>
<reference evidence="2" key="1">
    <citation type="journal article" date="2019" name="Int. J. Syst. Evol. Microbiol.">
        <title>The Global Catalogue of Microorganisms (GCM) 10K type strain sequencing project: providing services to taxonomists for standard genome sequencing and annotation.</title>
        <authorList>
            <consortium name="The Broad Institute Genomics Platform"/>
            <consortium name="The Broad Institute Genome Sequencing Center for Infectious Disease"/>
            <person name="Wu L."/>
            <person name="Ma J."/>
        </authorList>
    </citation>
    <scope>NUCLEOTIDE SEQUENCE [LARGE SCALE GENOMIC DNA]</scope>
    <source>
        <strain evidence="2">JCM 11882</strain>
    </source>
</reference>
<organism evidence="1 2">
    <name type="scientific">Dietzia aurantiaca</name>
    <dbReference type="NCBI Taxonomy" id="983873"/>
    <lineage>
        <taxon>Bacteria</taxon>
        <taxon>Bacillati</taxon>
        <taxon>Actinomycetota</taxon>
        <taxon>Actinomycetes</taxon>
        <taxon>Mycobacteriales</taxon>
        <taxon>Dietziaceae</taxon>
        <taxon>Dietzia</taxon>
    </lineage>
</organism>
<sequence>MSQAVDGDRQVRWSQVEEKFFVGNFRGNFVGYIDQTVDGTFRKFDKMSVLRGEASTLESSMAFLNELYFASSGEGDRQ</sequence>
<name>A0ABV9PW45_9ACTN</name>
<gene>
    <name evidence="1" type="ORF">ACFO7U_13370</name>
</gene>
<evidence type="ECO:0000313" key="1">
    <source>
        <dbReference type="EMBL" id="MFC4755758.1"/>
    </source>
</evidence>